<keyword evidence="3" id="KW-1185">Reference proteome</keyword>
<dbReference type="InterPro" id="IPR036273">
    <property type="entry name" value="CRAL/TRIO_N_dom_sf"/>
</dbReference>
<dbReference type="Gene3D" id="1.10.8.20">
    <property type="entry name" value="N-terminal domain of phosphatidylinositol transfer protein sec14p"/>
    <property type="match status" value="1"/>
</dbReference>
<evidence type="ECO:0000313" key="3">
    <source>
        <dbReference type="Proteomes" id="UP000237144"/>
    </source>
</evidence>
<comment type="caution">
    <text evidence="2">The sequence shown here is derived from an EMBL/GenBank/DDBJ whole genome shotgun (WGS) entry which is preliminary data.</text>
</comment>
<evidence type="ECO:0000313" key="2">
    <source>
        <dbReference type="EMBL" id="POY76143.1"/>
    </source>
</evidence>
<dbReference type="EMBL" id="PJQD01000008">
    <property type="protein sequence ID" value="POY76143.1"/>
    <property type="molecule type" value="Genomic_DNA"/>
</dbReference>
<dbReference type="SUPFAM" id="SSF46938">
    <property type="entry name" value="CRAL/TRIO N-terminal domain"/>
    <property type="match status" value="1"/>
</dbReference>
<dbReference type="SMART" id="SM01100">
    <property type="entry name" value="CRAL_TRIO_N"/>
    <property type="match status" value="1"/>
</dbReference>
<dbReference type="InterPro" id="IPR001251">
    <property type="entry name" value="CRAL-TRIO_dom"/>
</dbReference>
<dbReference type="Pfam" id="PF00650">
    <property type="entry name" value="CRAL_TRIO"/>
    <property type="match status" value="1"/>
</dbReference>
<dbReference type="Pfam" id="PF03765">
    <property type="entry name" value="CRAL_TRIO_N"/>
    <property type="match status" value="1"/>
</dbReference>
<dbReference type="InterPro" id="IPR051026">
    <property type="entry name" value="PI/PC_transfer"/>
</dbReference>
<dbReference type="Gene3D" id="3.40.525.10">
    <property type="entry name" value="CRAL-TRIO lipid binding domain"/>
    <property type="match status" value="1"/>
</dbReference>
<evidence type="ECO:0000259" key="1">
    <source>
        <dbReference type="PROSITE" id="PS50191"/>
    </source>
</evidence>
<protein>
    <recommendedName>
        <fullName evidence="1">CRAL-TRIO domain-containing protein</fullName>
    </recommendedName>
</protein>
<name>A0A2S5BHB7_9BASI</name>
<organism evidence="2 3">
    <name type="scientific">Rhodotorula taiwanensis</name>
    <dbReference type="NCBI Taxonomy" id="741276"/>
    <lineage>
        <taxon>Eukaryota</taxon>
        <taxon>Fungi</taxon>
        <taxon>Dikarya</taxon>
        <taxon>Basidiomycota</taxon>
        <taxon>Pucciniomycotina</taxon>
        <taxon>Microbotryomycetes</taxon>
        <taxon>Sporidiobolales</taxon>
        <taxon>Sporidiobolaceae</taxon>
        <taxon>Rhodotorula</taxon>
    </lineage>
</organism>
<proteinExistence type="predicted"/>
<dbReference type="InterPro" id="IPR036865">
    <property type="entry name" value="CRAL-TRIO_dom_sf"/>
</dbReference>
<dbReference type="InterPro" id="IPR011074">
    <property type="entry name" value="CRAL/TRIO_N_dom"/>
</dbReference>
<dbReference type="AlphaFoldDB" id="A0A2S5BHB7"/>
<dbReference type="CDD" id="cd00170">
    <property type="entry name" value="SEC14"/>
    <property type="match status" value="1"/>
</dbReference>
<dbReference type="SUPFAM" id="SSF52087">
    <property type="entry name" value="CRAL/TRIO domain"/>
    <property type="match status" value="1"/>
</dbReference>
<dbReference type="STRING" id="741276.A0A2S5BHB7"/>
<gene>
    <name evidence="2" type="ORF">BMF94_0866</name>
</gene>
<dbReference type="Proteomes" id="UP000237144">
    <property type="component" value="Unassembled WGS sequence"/>
</dbReference>
<dbReference type="PANTHER" id="PTHR45657">
    <property type="entry name" value="CRAL-TRIO DOMAIN-CONTAINING PROTEIN YKL091C-RELATED"/>
    <property type="match status" value="1"/>
</dbReference>
<dbReference type="SMART" id="SM00516">
    <property type="entry name" value="SEC14"/>
    <property type="match status" value="1"/>
</dbReference>
<dbReference type="PROSITE" id="PS50191">
    <property type="entry name" value="CRAL_TRIO"/>
    <property type="match status" value="1"/>
</dbReference>
<feature type="domain" description="CRAL-TRIO" evidence="1">
    <location>
        <begin position="76"/>
        <end position="236"/>
    </location>
</feature>
<dbReference type="OrthoDB" id="1434354at2759"/>
<dbReference type="PANTHER" id="PTHR45657:SF1">
    <property type="entry name" value="CRAL-TRIO DOMAIN-CONTAINING PROTEIN YKL091C-RELATED"/>
    <property type="match status" value="1"/>
</dbReference>
<sequence>MSASQNAALAQMQGDLKTLGPAGYYDSDRHDSATLLRFLRARNFDVEAAKTMWINSQKWREAFKVDELYESFVSTEKAAFDAFYPRYFHKTDQGGRPVYFQELGNLTFEKVGKTTTSQRLLQSLVVQLEALEREKLPVCSQIQGHLVETVSVVFRLQGVQWQNLLPMMMDIRKTIMILQDNYPQRVTAVGAPYLFPSFWYMVKPYIAPATHDKIHFIGHSTDFLAVIPAASIPADYYHGECHCPEGCANSDAGPWHGKSKEELREIERKVRSSMCG</sequence>
<dbReference type="PRINTS" id="PR00180">
    <property type="entry name" value="CRETINALDHBP"/>
</dbReference>
<reference evidence="2 3" key="1">
    <citation type="journal article" date="2018" name="Front. Microbiol.">
        <title>Prospects for Fungal Bioremediation of Acidic Radioactive Waste Sites: Characterization and Genome Sequence of Rhodotorula taiwanensis MD1149.</title>
        <authorList>
            <person name="Tkavc R."/>
            <person name="Matrosova V.Y."/>
            <person name="Grichenko O.E."/>
            <person name="Gostincar C."/>
            <person name="Volpe R.P."/>
            <person name="Klimenkova P."/>
            <person name="Gaidamakova E.K."/>
            <person name="Zhou C.E."/>
            <person name="Stewart B.J."/>
            <person name="Lyman M.G."/>
            <person name="Malfatti S.A."/>
            <person name="Rubinfeld B."/>
            <person name="Courtot M."/>
            <person name="Singh J."/>
            <person name="Dalgard C.L."/>
            <person name="Hamilton T."/>
            <person name="Frey K.G."/>
            <person name="Gunde-Cimerman N."/>
            <person name="Dugan L."/>
            <person name="Daly M.J."/>
        </authorList>
    </citation>
    <scope>NUCLEOTIDE SEQUENCE [LARGE SCALE GENOMIC DNA]</scope>
    <source>
        <strain evidence="2 3">MD1149</strain>
    </source>
</reference>
<accession>A0A2S5BHB7</accession>